<organism evidence="3 4">
    <name type="scientific">Nocardiopsis alba</name>
    <dbReference type="NCBI Taxonomy" id="53437"/>
    <lineage>
        <taxon>Bacteria</taxon>
        <taxon>Bacillati</taxon>
        <taxon>Actinomycetota</taxon>
        <taxon>Actinomycetes</taxon>
        <taxon>Streptosporangiales</taxon>
        <taxon>Nocardiopsidaceae</taxon>
        <taxon>Nocardiopsis</taxon>
    </lineage>
</organism>
<feature type="transmembrane region" description="Helical" evidence="2">
    <location>
        <begin position="35"/>
        <end position="57"/>
    </location>
</feature>
<gene>
    <name evidence="3" type="ORF">GTW20_08195</name>
</gene>
<dbReference type="RefSeq" id="WP_017533328.1">
    <property type="nucleotide sequence ID" value="NZ_JBEYGQ010000023.1"/>
</dbReference>
<name>A0A7K2IQK0_9ACTN</name>
<keyword evidence="2" id="KW-1133">Transmembrane helix</keyword>
<sequence>MRTEKDQSRDPREPENGKGPDTTERVMTKDATATTWWLTGGSVLLVGAIAAAVIVVFSGGDDAVSPDPARVAELEASAAERHVDQVEELVHHTRAAHEGLLPVLESLDTVLPADGSAPSEDLPDTEEIDAWLGTTLEARDHLEHAESGETAFNVTHAGLRGSVDLLASSLNAYDSAVRADEDRRTDLLELAADLRDQAVRAWSVAATQLDMVSVEAGHGHIHLYLPAAPGSGALTPDEAEDGDGALEEAPGHDDH</sequence>
<accession>A0A7K2IQK0</accession>
<keyword evidence="2" id="KW-0812">Transmembrane</keyword>
<evidence type="ECO:0000313" key="4">
    <source>
        <dbReference type="Proteomes" id="UP000467124"/>
    </source>
</evidence>
<dbReference type="EMBL" id="WWHY01000001">
    <property type="protein sequence ID" value="MYR32249.1"/>
    <property type="molecule type" value="Genomic_DNA"/>
</dbReference>
<feature type="region of interest" description="Disordered" evidence="1">
    <location>
        <begin position="232"/>
        <end position="255"/>
    </location>
</feature>
<evidence type="ECO:0000256" key="1">
    <source>
        <dbReference type="SAM" id="MobiDB-lite"/>
    </source>
</evidence>
<reference evidence="3 4" key="1">
    <citation type="journal article" date="2019" name="Nat. Commun.">
        <title>The antimicrobial potential of Streptomyces from insect microbiomes.</title>
        <authorList>
            <person name="Chevrette M.G."/>
            <person name="Carlson C.M."/>
            <person name="Ortega H.E."/>
            <person name="Thomas C."/>
            <person name="Ananiev G.E."/>
            <person name="Barns K.J."/>
            <person name="Book A.J."/>
            <person name="Cagnazzo J."/>
            <person name="Carlos C."/>
            <person name="Flanigan W."/>
            <person name="Grubbs K.J."/>
            <person name="Horn H.A."/>
            <person name="Hoffmann F.M."/>
            <person name="Klassen J.L."/>
            <person name="Knack J.J."/>
            <person name="Lewin G.R."/>
            <person name="McDonald B.R."/>
            <person name="Muller L."/>
            <person name="Melo W.G.P."/>
            <person name="Pinto-Tomas A.A."/>
            <person name="Schmitz A."/>
            <person name="Wendt-Pienkowski E."/>
            <person name="Wildman S."/>
            <person name="Zhao M."/>
            <person name="Zhang F."/>
            <person name="Bugni T.S."/>
            <person name="Andes D.R."/>
            <person name="Pupo M.T."/>
            <person name="Currie C.R."/>
        </authorList>
    </citation>
    <scope>NUCLEOTIDE SEQUENCE [LARGE SCALE GENOMIC DNA]</scope>
    <source>
        <strain evidence="3 4">SID5840</strain>
    </source>
</reference>
<keyword evidence="2" id="KW-0472">Membrane</keyword>
<proteinExistence type="predicted"/>
<comment type="caution">
    <text evidence="3">The sequence shown here is derived from an EMBL/GenBank/DDBJ whole genome shotgun (WGS) entry which is preliminary data.</text>
</comment>
<dbReference type="Proteomes" id="UP000467124">
    <property type="component" value="Unassembled WGS sequence"/>
</dbReference>
<evidence type="ECO:0000313" key="3">
    <source>
        <dbReference type="EMBL" id="MYR32249.1"/>
    </source>
</evidence>
<feature type="region of interest" description="Disordered" evidence="1">
    <location>
        <begin position="1"/>
        <end position="26"/>
    </location>
</feature>
<protein>
    <submittedName>
        <fullName evidence="3">Uncharacterized protein</fullName>
    </submittedName>
</protein>
<evidence type="ECO:0000256" key="2">
    <source>
        <dbReference type="SAM" id="Phobius"/>
    </source>
</evidence>
<feature type="compositionally biased region" description="Acidic residues" evidence="1">
    <location>
        <begin position="237"/>
        <end position="246"/>
    </location>
</feature>
<dbReference type="AlphaFoldDB" id="A0A7K2IQK0"/>